<dbReference type="Gene3D" id="1.10.720.30">
    <property type="entry name" value="SAP domain"/>
    <property type="match status" value="1"/>
</dbReference>
<dbReference type="InterPro" id="IPR018668">
    <property type="entry name" value="DNA-binding_VF530-like"/>
</dbReference>
<comment type="caution">
    <text evidence="1">The sequence shown here is derived from an EMBL/GenBank/DDBJ whole genome shotgun (WGS) entry which is preliminary data.</text>
</comment>
<gene>
    <name evidence="1" type="ORF">DQ403_15775</name>
</gene>
<dbReference type="AlphaFoldDB" id="A0A365PSG5"/>
<organism evidence="1 2">
    <name type="scientific">Stutzerimonas zhaodongensis</name>
    <dbReference type="NCBI Taxonomy" id="1176257"/>
    <lineage>
        <taxon>Bacteria</taxon>
        <taxon>Pseudomonadati</taxon>
        <taxon>Pseudomonadota</taxon>
        <taxon>Gammaproteobacteria</taxon>
        <taxon>Pseudomonadales</taxon>
        <taxon>Pseudomonadaceae</taxon>
        <taxon>Stutzerimonas</taxon>
    </lineage>
</organism>
<dbReference type="Pfam" id="PF09905">
    <property type="entry name" value="VF530"/>
    <property type="match status" value="1"/>
</dbReference>
<name>A0A365PSG5_9GAMM</name>
<sequence length="81" mass="9385">MLKLRGRNVPTPRPLHGVTLESILVELQAHYGWEGLAERVDIRCFKSDPSIKSSLTFLRKTPWARAKVEGLFVQLRRSRRD</sequence>
<dbReference type="InterPro" id="IPR036361">
    <property type="entry name" value="SAP_dom_sf"/>
</dbReference>
<evidence type="ECO:0000313" key="2">
    <source>
        <dbReference type="Proteomes" id="UP000252554"/>
    </source>
</evidence>
<evidence type="ECO:0008006" key="3">
    <source>
        <dbReference type="Google" id="ProtNLM"/>
    </source>
</evidence>
<dbReference type="Proteomes" id="UP000252554">
    <property type="component" value="Unassembled WGS sequence"/>
</dbReference>
<dbReference type="GO" id="GO:0003677">
    <property type="term" value="F:DNA binding"/>
    <property type="evidence" value="ECO:0007669"/>
    <property type="project" value="InterPro"/>
</dbReference>
<evidence type="ECO:0000313" key="1">
    <source>
        <dbReference type="EMBL" id="RBA55754.1"/>
    </source>
</evidence>
<proteinExistence type="predicted"/>
<accession>A0A365PSG5</accession>
<dbReference type="EMBL" id="QNTV01000012">
    <property type="protein sequence ID" value="RBA55754.1"/>
    <property type="molecule type" value="Genomic_DNA"/>
</dbReference>
<reference evidence="1 2" key="1">
    <citation type="submission" date="2018-06" db="EMBL/GenBank/DDBJ databases">
        <title>Whole genome sequencing of four bacterial strains from South Shetland trench revealing bio-synthetic gene clusters.</title>
        <authorList>
            <person name="Abdel-Mageed W.M."/>
            <person name="Lehri B."/>
            <person name="Jarmusch S.A."/>
            <person name="Miranda K."/>
            <person name="Goodfellow M."/>
            <person name="Jaspars M."/>
            <person name="Karlyshev A.V."/>
        </authorList>
    </citation>
    <scope>NUCLEOTIDE SEQUENCE [LARGE SCALE GENOMIC DNA]</scope>
    <source>
        <strain evidence="1 2">SST2</strain>
    </source>
</reference>
<protein>
    <recommendedName>
        <fullName evidence="3">DUF2132 domain-containing protein</fullName>
    </recommendedName>
</protein>